<evidence type="ECO:0000313" key="5">
    <source>
        <dbReference type="EMBL" id="CAK9035950.1"/>
    </source>
</evidence>
<sequence>MDFGGFPGGARGPSHSSHAELAQLRARLAQEERAIAHFKHKGPTELWSFMPSDGQPLNLRVAPHLDAAHTGHVLAPGDRFEVAEKSFHDEVTYLRLRDGRGWAFDGKPVLRSGWWPFASGSEKMVLCVPVHQQVHQGLMHSGPPPAAAPAAPEPPAPALLGRTLPREPQVLKSDVPSVFAPSGATSAVEPSPDSPKVEKPKLHVRVQRAHALRNMDFGSFFGNKSDPYVVVRFGAEEKKTPVIDDNLDPVWSDGSNFAFLVPDEAPKLIELEVFNSNTFVDDSLGKTSIVFSTLKPDGRWLHRRDPLLGKSMVAPAEGELEYEVMLDAKTGARTVDRRVRASGPGQPPPPPEDLEPGLYKVGLRFPLEPGLYKVGLRFPRPGRGTVTMSTAVYRSSTKCNDREVVAHVTAGQQVKVEEVLNCLSEERVRGHITEPRGWIPLLDTRDGFRWAAPVVQQKYLVDNTWLKSPCGGLAYRFSKEVQNKDERPGEQGGAPWNSMVIGEDQGDGWLKVADGRLLPMSMNGVPVLKPLADADGSPDEVAQAEEELDRLYRELNRRMEGVSGSI</sequence>
<evidence type="ECO:0000256" key="2">
    <source>
        <dbReference type="ARBA" id="ARBA00022837"/>
    </source>
</evidence>
<keyword evidence="6" id="KW-1185">Reference proteome</keyword>
<proteinExistence type="predicted"/>
<comment type="caution">
    <text evidence="5">The sequence shown here is derived from an EMBL/GenBank/DDBJ whole genome shotgun (WGS) entry which is preliminary data.</text>
</comment>
<dbReference type="PROSITE" id="PS50004">
    <property type="entry name" value="C2"/>
    <property type="match status" value="1"/>
</dbReference>
<name>A0ABP0L9U7_9DINO</name>
<dbReference type="Proteomes" id="UP001642484">
    <property type="component" value="Unassembled WGS sequence"/>
</dbReference>
<dbReference type="PANTHER" id="PTHR45911">
    <property type="entry name" value="C2 DOMAIN-CONTAINING PROTEIN"/>
    <property type="match status" value="1"/>
</dbReference>
<reference evidence="5 6" key="1">
    <citation type="submission" date="2024-02" db="EMBL/GenBank/DDBJ databases">
        <authorList>
            <person name="Chen Y."/>
            <person name="Shah S."/>
            <person name="Dougan E. K."/>
            <person name="Thang M."/>
            <person name="Chan C."/>
        </authorList>
    </citation>
    <scope>NUCLEOTIDE SEQUENCE [LARGE SCALE GENOMIC DNA]</scope>
</reference>
<evidence type="ECO:0000256" key="1">
    <source>
        <dbReference type="ARBA" id="ARBA00022723"/>
    </source>
</evidence>
<keyword evidence="1" id="KW-0479">Metal-binding</keyword>
<accession>A0ABP0L9U7</accession>
<feature type="region of interest" description="Disordered" evidence="3">
    <location>
        <begin position="137"/>
        <end position="161"/>
    </location>
</feature>
<dbReference type="EMBL" id="CAXAMN010011669">
    <property type="protein sequence ID" value="CAK9035950.1"/>
    <property type="molecule type" value="Genomic_DNA"/>
</dbReference>
<dbReference type="Gene3D" id="2.60.40.150">
    <property type="entry name" value="C2 domain"/>
    <property type="match status" value="1"/>
</dbReference>
<feature type="region of interest" description="Disordered" evidence="3">
    <location>
        <begin position="181"/>
        <end position="200"/>
    </location>
</feature>
<protein>
    <recommendedName>
        <fullName evidence="4">C2 domain-containing protein</fullName>
    </recommendedName>
</protein>
<dbReference type="InterPro" id="IPR035892">
    <property type="entry name" value="C2_domain_sf"/>
</dbReference>
<dbReference type="SUPFAM" id="SSF49562">
    <property type="entry name" value="C2 domain (Calcium/lipid-binding domain, CaLB)"/>
    <property type="match status" value="1"/>
</dbReference>
<evidence type="ECO:0000259" key="4">
    <source>
        <dbReference type="PROSITE" id="PS50004"/>
    </source>
</evidence>
<feature type="domain" description="C2" evidence="4">
    <location>
        <begin position="182"/>
        <end position="305"/>
    </location>
</feature>
<gene>
    <name evidence="5" type="ORF">CCMP2556_LOCUS20098</name>
</gene>
<dbReference type="Pfam" id="PF00168">
    <property type="entry name" value="C2"/>
    <property type="match status" value="1"/>
</dbReference>
<dbReference type="InterPro" id="IPR000008">
    <property type="entry name" value="C2_dom"/>
</dbReference>
<keyword evidence="2" id="KW-0106">Calcium</keyword>
<evidence type="ECO:0000256" key="3">
    <source>
        <dbReference type="SAM" id="MobiDB-lite"/>
    </source>
</evidence>
<evidence type="ECO:0000313" key="6">
    <source>
        <dbReference type="Proteomes" id="UP001642484"/>
    </source>
</evidence>
<feature type="compositionally biased region" description="Pro residues" evidence="3">
    <location>
        <begin position="142"/>
        <end position="157"/>
    </location>
</feature>
<dbReference type="CDD" id="cd00030">
    <property type="entry name" value="C2"/>
    <property type="match status" value="1"/>
</dbReference>
<organism evidence="5 6">
    <name type="scientific">Durusdinium trenchii</name>
    <dbReference type="NCBI Taxonomy" id="1381693"/>
    <lineage>
        <taxon>Eukaryota</taxon>
        <taxon>Sar</taxon>
        <taxon>Alveolata</taxon>
        <taxon>Dinophyceae</taxon>
        <taxon>Suessiales</taxon>
        <taxon>Symbiodiniaceae</taxon>
        <taxon>Durusdinium</taxon>
    </lineage>
</organism>
<dbReference type="SMART" id="SM00239">
    <property type="entry name" value="C2"/>
    <property type="match status" value="1"/>
</dbReference>